<feature type="region of interest" description="Disordered" evidence="1">
    <location>
        <begin position="51"/>
        <end position="95"/>
    </location>
</feature>
<dbReference type="AlphaFoldDB" id="A0A2K0U366"/>
<organism evidence="3 4">
    <name type="scientific">Trichoderma harzianum</name>
    <name type="common">Hypocrea lixii</name>
    <dbReference type="NCBI Taxonomy" id="5544"/>
    <lineage>
        <taxon>Eukaryota</taxon>
        <taxon>Fungi</taxon>
        <taxon>Dikarya</taxon>
        <taxon>Ascomycota</taxon>
        <taxon>Pezizomycotina</taxon>
        <taxon>Sordariomycetes</taxon>
        <taxon>Hypocreomycetidae</taxon>
        <taxon>Hypocreales</taxon>
        <taxon>Hypocreaceae</taxon>
        <taxon>Trichoderma</taxon>
    </lineage>
</organism>
<keyword evidence="2" id="KW-1133">Transmembrane helix</keyword>
<feature type="transmembrane region" description="Helical" evidence="2">
    <location>
        <begin position="21"/>
        <end position="41"/>
    </location>
</feature>
<accession>A0A2K0U366</accession>
<name>A0A2K0U366_TRIHA</name>
<gene>
    <name evidence="3" type="ORF">THARTR1_07430</name>
</gene>
<dbReference type="EMBL" id="MTYI01000111">
    <property type="protein sequence ID" value="PNP52221.1"/>
    <property type="molecule type" value="Genomic_DNA"/>
</dbReference>
<dbReference type="Proteomes" id="UP000236290">
    <property type="component" value="Unassembled WGS sequence"/>
</dbReference>
<evidence type="ECO:0000256" key="1">
    <source>
        <dbReference type="SAM" id="MobiDB-lite"/>
    </source>
</evidence>
<keyword evidence="2" id="KW-0472">Membrane</keyword>
<evidence type="ECO:0000313" key="3">
    <source>
        <dbReference type="EMBL" id="PNP52221.1"/>
    </source>
</evidence>
<keyword evidence="2" id="KW-0812">Transmembrane</keyword>
<proteinExistence type="predicted"/>
<comment type="caution">
    <text evidence="3">The sequence shown here is derived from an EMBL/GenBank/DDBJ whole genome shotgun (WGS) entry which is preliminary data.</text>
</comment>
<protein>
    <submittedName>
        <fullName evidence="3">Uncharacterized protein</fullName>
    </submittedName>
</protein>
<sequence>MDPSQQQWYDLYSRIQHEPKVVMKEFFIIAVYISVMVYLVVKYRQEMGTKPTDEEEYCEHHDQHYKRFHRQGEKEPETQAFASSVDVPRHYEDAV</sequence>
<evidence type="ECO:0000313" key="4">
    <source>
        <dbReference type="Proteomes" id="UP000236290"/>
    </source>
</evidence>
<evidence type="ECO:0000256" key="2">
    <source>
        <dbReference type="SAM" id="Phobius"/>
    </source>
</evidence>
<reference evidence="3 4" key="1">
    <citation type="submission" date="2017-02" db="EMBL/GenBank/DDBJ databases">
        <title>Genomes of Trichoderma spp. with biocontrol activity.</title>
        <authorList>
            <person name="Gardiner D."/>
            <person name="Kazan K."/>
            <person name="Vos C."/>
            <person name="Harvey P."/>
        </authorList>
    </citation>
    <scope>NUCLEOTIDE SEQUENCE [LARGE SCALE GENOMIC DNA]</scope>
    <source>
        <strain evidence="3 4">Tr1</strain>
    </source>
</reference>